<dbReference type="GO" id="GO:0070402">
    <property type="term" value="F:NADPH binding"/>
    <property type="evidence" value="ECO:0007669"/>
    <property type="project" value="TreeGrafter"/>
</dbReference>
<evidence type="ECO:0000256" key="1">
    <source>
        <dbReference type="ARBA" id="ARBA00022857"/>
    </source>
</evidence>
<dbReference type="Gene3D" id="3.40.50.720">
    <property type="entry name" value="NAD(P)-binding Rossmann-like Domain"/>
    <property type="match status" value="1"/>
</dbReference>
<dbReference type="GO" id="GO:0016651">
    <property type="term" value="F:oxidoreductase activity, acting on NAD(P)H"/>
    <property type="evidence" value="ECO:0007669"/>
    <property type="project" value="TreeGrafter"/>
</dbReference>
<evidence type="ECO:0000259" key="3">
    <source>
        <dbReference type="SMART" id="SM00829"/>
    </source>
</evidence>
<dbReference type="InterPro" id="IPR013149">
    <property type="entry name" value="ADH-like_C"/>
</dbReference>
<evidence type="ECO:0000313" key="4">
    <source>
        <dbReference type="EMBL" id="CDX48793.1"/>
    </source>
</evidence>
<proteinExistence type="predicted"/>
<dbReference type="Proteomes" id="UP000046122">
    <property type="component" value="Unassembled WGS sequence"/>
</dbReference>
<dbReference type="SMART" id="SM00829">
    <property type="entry name" value="PKS_ER"/>
    <property type="match status" value="1"/>
</dbReference>
<accession>A0A090FT64</accession>
<dbReference type="Pfam" id="PF08240">
    <property type="entry name" value="ADH_N"/>
    <property type="match status" value="1"/>
</dbReference>
<reference evidence="4 5" key="1">
    <citation type="submission" date="2014-08" db="EMBL/GenBank/DDBJ databases">
        <authorList>
            <person name="Moulin Lionel"/>
        </authorList>
    </citation>
    <scope>NUCLEOTIDE SEQUENCE [LARGE SCALE GENOMIC DNA]</scope>
</reference>
<dbReference type="Pfam" id="PF00107">
    <property type="entry name" value="ADH_zinc_N"/>
    <property type="match status" value="1"/>
</dbReference>
<dbReference type="InterPro" id="IPR036291">
    <property type="entry name" value="NAD(P)-bd_dom_sf"/>
</dbReference>
<dbReference type="EMBL" id="CCNE01000001">
    <property type="protein sequence ID" value="CDX48793.1"/>
    <property type="molecule type" value="Genomic_DNA"/>
</dbReference>
<dbReference type="AlphaFoldDB" id="A0A090FT64"/>
<dbReference type="Gene3D" id="3.90.180.10">
    <property type="entry name" value="Medium-chain alcohol dehydrogenases, catalytic domain"/>
    <property type="match status" value="1"/>
</dbReference>
<protein>
    <submittedName>
        <fullName evidence="4">Quinone oxidoreductase PIG3</fullName>
        <ecNumber evidence="4">1.-.-.-</ecNumber>
    </submittedName>
</protein>
<organism evidence="4 5">
    <name type="scientific">Mesorhizobium plurifarium</name>
    <dbReference type="NCBI Taxonomy" id="69974"/>
    <lineage>
        <taxon>Bacteria</taxon>
        <taxon>Pseudomonadati</taxon>
        <taxon>Pseudomonadota</taxon>
        <taxon>Alphaproteobacteria</taxon>
        <taxon>Hyphomicrobiales</taxon>
        <taxon>Phyllobacteriaceae</taxon>
        <taxon>Mesorhizobium</taxon>
    </lineage>
</organism>
<name>A0A090FT64_MESPL</name>
<gene>
    <name evidence="4" type="primary">TP53I</name>
    <name evidence="4" type="ORF">MPL3365_10038</name>
</gene>
<dbReference type="InterPro" id="IPR011032">
    <property type="entry name" value="GroES-like_sf"/>
</dbReference>
<evidence type="ECO:0000313" key="5">
    <source>
        <dbReference type="Proteomes" id="UP000046122"/>
    </source>
</evidence>
<dbReference type="SUPFAM" id="SSF50129">
    <property type="entry name" value="GroES-like"/>
    <property type="match status" value="1"/>
</dbReference>
<dbReference type="InterPro" id="IPR020843">
    <property type="entry name" value="ER"/>
</dbReference>
<evidence type="ECO:0000256" key="2">
    <source>
        <dbReference type="ARBA" id="ARBA00023002"/>
    </source>
</evidence>
<dbReference type="CDD" id="cd05276">
    <property type="entry name" value="p53_inducible_oxidoreductase"/>
    <property type="match status" value="1"/>
</dbReference>
<sequence>MANTHKIPAKMTAIAISQPGGPRVLKPETRDVPVPGPGEVLIRVHAAGVNRPDVQQRKGAYPPPPGASDLPGLEVAGEIAALGDEISRWRIGDRVCALTPGGGYAEYVKVHAGSVLPIPAGFTYSEAAAVPENYFTVWHNVFERGGLKKNETLLVHGGSSGIGTTAIQLASAFGATVITTAGSKEKCDACLKLGADRAINYREEDFVAAVKDATDKKGVDVILDMVGGDYVARNYEAAAVEGRIVQIAVQAGAVASTNFATLMVKRLTHTGSTLRPRTVEFKAAIAAALEAQVWPMLGTRKVAPVMDMIFPLTEAWRAHERMEEGEHIGKIVLDVG</sequence>
<dbReference type="NCBIfam" id="TIGR02824">
    <property type="entry name" value="quinone_pig3"/>
    <property type="match status" value="1"/>
</dbReference>
<feature type="domain" description="Enoyl reductase (ER)" evidence="3">
    <location>
        <begin position="20"/>
        <end position="333"/>
    </location>
</feature>
<dbReference type="InterPro" id="IPR013154">
    <property type="entry name" value="ADH-like_N"/>
</dbReference>
<dbReference type="PANTHER" id="PTHR48106:SF8">
    <property type="entry name" value="OS02G0805600 PROTEIN"/>
    <property type="match status" value="1"/>
</dbReference>
<dbReference type="SUPFAM" id="SSF51735">
    <property type="entry name" value="NAD(P)-binding Rossmann-fold domains"/>
    <property type="match status" value="1"/>
</dbReference>
<keyword evidence="1" id="KW-0521">NADP</keyword>
<keyword evidence="2 4" id="KW-0560">Oxidoreductase</keyword>
<dbReference type="EC" id="1.-.-.-" evidence="4"/>
<dbReference type="PANTHER" id="PTHR48106">
    <property type="entry name" value="QUINONE OXIDOREDUCTASE PIG3-RELATED"/>
    <property type="match status" value="1"/>
</dbReference>
<dbReference type="InterPro" id="IPR014189">
    <property type="entry name" value="Quinone_OxRdtase_PIG3"/>
</dbReference>